<evidence type="ECO:0000313" key="1">
    <source>
        <dbReference type="EMBL" id="TDQ31896.1"/>
    </source>
</evidence>
<name>A0A4R6TT65_9BACI</name>
<evidence type="ECO:0008006" key="3">
    <source>
        <dbReference type="Google" id="ProtNLM"/>
    </source>
</evidence>
<protein>
    <recommendedName>
        <fullName evidence="3">Peptidase C39-like protein</fullName>
    </recommendedName>
</protein>
<sequence>MLGLIYTYKGIDFFLKHVLALLTGLFFVLMTFNLSHAEEPEVTVEEATKVIEAEIESFQPDFEFYGLWDDAIIEHETDLYDITDNIIAYYFLLKVKGEDVGYYIISADKDYSPVLEFGGTPGKSGFDEQNSDDRVYYFGGQKYLMAEDAEEIKHKIKVLQQKNSSSSRETKNIDADNINQAIKSLSLNKDPNAKSQWENYLNAGDFGIQSLPEKYALNIPYIYQRTPGINGPESACGPTALAMAVEYLSDIGLDVRDASYWGGDVKLVNALRNFLGTDGWGTTSGNMSYFTTKYLNIEMNGWTVSSKNANSSGAINIYKDRVVSSRPPLVMWDIPKLIPWPDAEVRWHWNTGSAYRESNGQFQFGVKDPEFNSSRTVYYSWSANDAGFHIIHYTN</sequence>
<keyword evidence="2" id="KW-1185">Reference proteome</keyword>
<proteinExistence type="predicted"/>
<gene>
    <name evidence="1" type="ORF">EV213_1341</name>
</gene>
<dbReference type="AlphaFoldDB" id="A0A4R6TT65"/>
<evidence type="ECO:0000313" key="2">
    <source>
        <dbReference type="Proteomes" id="UP000295632"/>
    </source>
</evidence>
<dbReference type="Proteomes" id="UP000295632">
    <property type="component" value="Unassembled WGS sequence"/>
</dbReference>
<accession>A0A4R6TT65</accession>
<dbReference type="EMBL" id="SNYJ01000034">
    <property type="protein sequence ID" value="TDQ31896.1"/>
    <property type="molecule type" value="Genomic_DNA"/>
</dbReference>
<reference evidence="1 2" key="1">
    <citation type="submission" date="2019-03" db="EMBL/GenBank/DDBJ databases">
        <title>Genomic Encyclopedia of Type Strains, Phase IV (KMG-IV): sequencing the most valuable type-strain genomes for metagenomic binning, comparative biology and taxonomic classification.</title>
        <authorList>
            <person name="Goeker M."/>
        </authorList>
    </citation>
    <scope>NUCLEOTIDE SEQUENCE [LARGE SCALE GENOMIC DNA]</scope>
    <source>
        <strain evidence="1 2">DSM 28697</strain>
    </source>
</reference>
<comment type="caution">
    <text evidence="1">The sequence shown here is derived from an EMBL/GenBank/DDBJ whole genome shotgun (WGS) entry which is preliminary data.</text>
</comment>
<organism evidence="1 2">
    <name type="scientific">Aureibacillus halotolerans</name>
    <dbReference type="NCBI Taxonomy" id="1508390"/>
    <lineage>
        <taxon>Bacteria</taxon>
        <taxon>Bacillati</taxon>
        <taxon>Bacillota</taxon>
        <taxon>Bacilli</taxon>
        <taxon>Bacillales</taxon>
        <taxon>Bacillaceae</taxon>
        <taxon>Aureibacillus</taxon>
    </lineage>
</organism>